<evidence type="ECO:0000259" key="4">
    <source>
        <dbReference type="PROSITE" id="PS50886"/>
    </source>
</evidence>
<evidence type="ECO:0000256" key="2">
    <source>
        <dbReference type="ARBA" id="ARBA00022884"/>
    </source>
</evidence>
<dbReference type="Gene3D" id="2.40.50.140">
    <property type="entry name" value="Nucleic acid-binding proteins"/>
    <property type="match status" value="1"/>
</dbReference>
<dbReference type="Proteomes" id="UP000230611">
    <property type="component" value="Unassembled WGS sequence"/>
</dbReference>
<feature type="domain" description="TRNA-binding" evidence="4">
    <location>
        <begin position="1"/>
        <end position="43"/>
    </location>
</feature>
<protein>
    <recommendedName>
        <fullName evidence="4">tRNA-binding domain-containing protein</fullName>
    </recommendedName>
</protein>
<gene>
    <name evidence="5" type="ORF">CO116_03125</name>
</gene>
<comment type="caution">
    <text evidence="5">The sequence shown here is derived from an EMBL/GenBank/DDBJ whole genome shotgun (WGS) entry which is preliminary data.</text>
</comment>
<keyword evidence="2 3" id="KW-0694">RNA-binding</keyword>
<dbReference type="InterPro" id="IPR002547">
    <property type="entry name" value="tRNA-bd_dom"/>
</dbReference>
<dbReference type="InterPro" id="IPR012340">
    <property type="entry name" value="NA-bd_OB-fold"/>
</dbReference>
<dbReference type="AlphaFoldDB" id="A0A2M8AE05"/>
<proteinExistence type="predicted"/>
<evidence type="ECO:0000313" key="6">
    <source>
        <dbReference type="Proteomes" id="UP000230611"/>
    </source>
</evidence>
<name>A0A2M8AE05_9BACT</name>
<reference evidence="6" key="1">
    <citation type="submission" date="2017-09" db="EMBL/GenBank/DDBJ databases">
        <title>Depth-based differentiation of microbial function through sediment-hosted aquifers and enrichment of novel symbionts in the deep terrestrial subsurface.</title>
        <authorList>
            <person name="Probst A.J."/>
            <person name="Ladd B."/>
            <person name="Jarett J.K."/>
            <person name="Geller-Mcgrath D.E."/>
            <person name="Sieber C.M.K."/>
            <person name="Emerson J.B."/>
            <person name="Anantharaman K."/>
            <person name="Thomas B.C."/>
            <person name="Malmstrom R."/>
            <person name="Stieglmeier M."/>
            <person name="Klingl A."/>
            <person name="Woyke T."/>
            <person name="Ryan C.M."/>
            <person name="Banfield J.F."/>
        </authorList>
    </citation>
    <scope>NUCLEOTIDE SEQUENCE [LARGE SCALE GENOMIC DNA]</scope>
</reference>
<accession>A0A2M8AE05</accession>
<evidence type="ECO:0000313" key="5">
    <source>
        <dbReference type="EMBL" id="PJB15830.1"/>
    </source>
</evidence>
<dbReference type="SUPFAM" id="SSF50249">
    <property type="entry name" value="Nucleic acid-binding proteins"/>
    <property type="match status" value="1"/>
</dbReference>
<dbReference type="GO" id="GO:0000049">
    <property type="term" value="F:tRNA binding"/>
    <property type="evidence" value="ECO:0007669"/>
    <property type="project" value="UniProtKB-UniRule"/>
</dbReference>
<dbReference type="PROSITE" id="PS50886">
    <property type="entry name" value="TRBD"/>
    <property type="match status" value="1"/>
</dbReference>
<dbReference type="EMBL" id="PFUO01000142">
    <property type="protein sequence ID" value="PJB15830.1"/>
    <property type="molecule type" value="Genomic_DNA"/>
</dbReference>
<organism evidence="5 6">
    <name type="scientific">Candidatus Falkowbacteria bacterium CG_4_9_14_3_um_filter_38_19</name>
    <dbReference type="NCBI Taxonomy" id="1974559"/>
    <lineage>
        <taxon>Bacteria</taxon>
        <taxon>Candidatus Falkowiibacteriota</taxon>
    </lineage>
</organism>
<sequence length="43" mass="4827">MINFESRVIFGLESQGMLLVADDEGRPVLLRPDKEVPLGTKVR</sequence>
<keyword evidence="1 3" id="KW-0820">tRNA-binding</keyword>
<evidence type="ECO:0000256" key="3">
    <source>
        <dbReference type="PROSITE-ProRule" id="PRU00209"/>
    </source>
</evidence>
<evidence type="ECO:0000256" key="1">
    <source>
        <dbReference type="ARBA" id="ARBA00022555"/>
    </source>
</evidence>